<keyword evidence="2" id="KW-1185">Reference proteome</keyword>
<reference evidence="2" key="1">
    <citation type="journal article" date="2016" name="Nat. Commun.">
        <title>The Gonium pectorale genome demonstrates co-option of cell cycle regulation during the evolution of multicellularity.</title>
        <authorList>
            <person name="Hanschen E.R."/>
            <person name="Marriage T.N."/>
            <person name="Ferris P.J."/>
            <person name="Hamaji T."/>
            <person name="Toyoda A."/>
            <person name="Fujiyama A."/>
            <person name="Neme R."/>
            <person name="Noguchi H."/>
            <person name="Minakuchi Y."/>
            <person name="Suzuki M."/>
            <person name="Kawai-Toyooka H."/>
            <person name="Smith D.R."/>
            <person name="Sparks H."/>
            <person name="Anderson J."/>
            <person name="Bakaric R."/>
            <person name="Luria V."/>
            <person name="Karger A."/>
            <person name="Kirschner M.W."/>
            <person name="Durand P.M."/>
            <person name="Michod R.E."/>
            <person name="Nozaki H."/>
            <person name="Olson B.J."/>
        </authorList>
    </citation>
    <scope>NUCLEOTIDE SEQUENCE [LARGE SCALE GENOMIC DNA]</scope>
    <source>
        <strain evidence="2">NIES-2863</strain>
    </source>
</reference>
<dbReference type="OrthoDB" id="10532978at2759"/>
<comment type="caution">
    <text evidence="1">The sequence shown here is derived from an EMBL/GenBank/DDBJ whole genome shotgun (WGS) entry which is preliminary data.</text>
</comment>
<evidence type="ECO:0000313" key="1">
    <source>
        <dbReference type="EMBL" id="KXZ45954.1"/>
    </source>
</evidence>
<dbReference type="Proteomes" id="UP000075714">
    <property type="component" value="Unassembled WGS sequence"/>
</dbReference>
<dbReference type="EMBL" id="LSYV01000050">
    <property type="protein sequence ID" value="KXZ45954.1"/>
    <property type="molecule type" value="Genomic_DNA"/>
</dbReference>
<dbReference type="STRING" id="33097.A0A150G7Z2"/>
<name>A0A150G7Z2_GONPE</name>
<protein>
    <recommendedName>
        <fullName evidence="3">C-type lectin domain-containing protein</fullName>
    </recommendedName>
</protein>
<organism evidence="1 2">
    <name type="scientific">Gonium pectorale</name>
    <name type="common">Green alga</name>
    <dbReference type="NCBI Taxonomy" id="33097"/>
    <lineage>
        <taxon>Eukaryota</taxon>
        <taxon>Viridiplantae</taxon>
        <taxon>Chlorophyta</taxon>
        <taxon>core chlorophytes</taxon>
        <taxon>Chlorophyceae</taxon>
        <taxon>CS clade</taxon>
        <taxon>Chlamydomonadales</taxon>
        <taxon>Volvocaceae</taxon>
        <taxon>Gonium</taxon>
    </lineage>
</organism>
<accession>A0A150G7Z2</accession>
<evidence type="ECO:0008006" key="3">
    <source>
        <dbReference type="Google" id="ProtNLM"/>
    </source>
</evidence>
<evidence type="ECO:0000313" key="2">
    <source>
        <dbReference type="Proteomes" id="UP000075714"/>
    </source>
</evidence>
<dbReference type="AlphaFoldDB" id="A0A150G7Z2"/>
<proteinExistence type="predicted"/>
<sequence length="301" mass="32100">MFTDVTLRGNYDEATAVCESLGMALVDNVELLRTMCAVERRTTCWVNRTPRTASNGERLCGIMVQEQRVDWQLCDQAVGFVCGPKAGGPAPVPVPAPGHGPAPAPSPAQQYLVPEWERLNFDQAVDLCSRFGGHLESDEALVASRCKAAATTCWLNRPTVVASNGERLCAMVDQKGVTHWQLCSQSLQFVCTMGWSAGGGRTGGSPGGPQCAQRRLDAPHPDNVRFPYLVNGADGAIYVFVPATGSYQDAAAACASRGGSLVSYDRNTPDAPATKAISQLCLARKTTCWAGNPTHPPRAHP</sequence>
<gene>
    <name evidence="1" type="ORF">GPECTOR_49g538</name>
</gene>